<reference evidence="2" key="1">
    <citation type="submission" date="2021-03" db="EMBL/GenBank/DDBJ databases">
        <title>Molecular epidemiology and mechanisms of colistin and carbapenem resistance in Enterobacteriaceae from clinical isolates, the environment and porcine samples in Pretoria, South Africa.</title>
        <authorList>
            <person name="Bogoshi D."/>
            <person name="Mbelle N.M."/>
            <person name="Naidoo V."/>
            <person name="Osei Sekyere J."/>
        </authorList>
    </citation>
    <scope>NUCLEOTIDE SEQUENCE</scope>
    <source>
        <strain evidence="2">C052</strain>
    </source>
</reference>
<dbReference type="Pfam" id="PF19077">
    <property type="entry name" value="Big_13"/>
    <property type="match status" value="1"/>
</dbReference>
<comment type="caution">
    <text evidence="2">The sequence shown here is derived from an EMBL/GenBank/DDBJ whole genome shotgun (WGS) entry which is preliminary data.</text>
</comment>
<organism evidence="2 3">
    <name type="scientific">Providencia rettgeri</name>
    <dbReference type="NCBI Taxonomy" id="587"/>
    <lineage>
        <taxon>Bacteria</taxon>
        <taxon>Pseudomonadati</taxon>
        <taxon>Pseudomonadota</taxon>
        <taxon>Gammaproteobacteria</taxon>
        <taxon>Enterobacterales</taxon>
        <taxon>Morganellaceae</taxon>
        <taxon>Providencia</taxon>
    </lineage>
</organism>
<dbReference type="Gene3D" id="2.60.40.10">
    <property type="entry name" value="Immunoglobulins"/>
    <property type="match status" value="1"/>
</dbReference>
<protein>
    <recommendedName>
        <fullName evidence="1">Bacterial Ig-like domain-containing protein</fullName>
    </recommendedName>
</protein>
<dbReference type="Proteomes" id="UP000664477">
    <property type="component" value="Unassembled WGS sequence"/>
</dbReference>
<dbReference type="AlphaFoldDB" id="A0A939SLY3"/>
<sequence length="74" mass="7982">MATISLRVASAFFRQGGSGEPCRVVDGQHVVTTADSHGAWTIVVQQTLTDGTYDYTVKTTDVAGHAQWLQSPCR</sequence>
<proteinExistence type="predicted"/>
<accession>A0A939SLY3</accession>
<name>A0A939SLY3_PRORE</name>
<dbReference type="EMBL" id="JAGETQ010000158">
    <property type="protein sequence ID" value="MBO1916586.1"/>
    <property type="molecule type" value="Genomic_DNA"/>
</dbReference>
<dbReference type="InterPro" id="IPR044016">
    <property type="entry name" value="Big_13"/>
</dbReference>
<evidence type="ECO:0000259" key="1">
    <source>
        <dbReference type="Pfam" id="PF19077"/>
    </source>
</evidence>
<evidence type="ECO:0000313" key="3">
    <source>
        <dbReference type="Proteomes" id="UP000664477"/>
    </source>
</evidence>
<dbReference type="InterPro" id="IPR013783">
    <property type="entry name" value="Ig-like_fold"/>
</dbReference>
<gene>
    <name evidence="2" type="ORF">J4727_18010</name>
</gene>
<feature type="domain" description="Bacterial Ig-like" evidence="1">
    <location>
        <begin position="27"/>
        <end position="66"/>
    </location>
</feature>
<evidence type="ECO:0000313" key="2">
    <source>
        <dbReference type="EMBL" id="MBO1916586.1"/>
    </source>
</evidence>